<comment type="caution">
    <text evidence="6">The sequence shown here is derived from an EMBL/GenBank/DDBJ whole genome shotgun (WGS) entry which is preliminary data.</text>
</comment>
<dbReference type="PROSITE" id="PS51257">
    <property type="entry name" value="PROKAR_LIPOPROTEIN"/>
    <property type="match status" value="1"/>
</dbReference>
<evidence type="ECO:0000256" key="2">
    <source>
        <dbReference type="ARBA" id="ARBA00023054"/>
    </source>
</evidence>
<evidence type="ECO:0000313" key="7">
    <source>
        <dbReference type="Proteomes" id="UP001142175"/>
    </source>
</evidence>
<dbReference type="GO" id="GO:0030313">
    <property type="term" value="C:cell envelope"/>
    <property type="evidence" value="ECO:0007669"/>
    <property type="project" value="UniProtKB-SubCell"/>
</dbReference>
<dbReference type="Pfam" id="PF25876">
    <property type="entry name" value="HH_MFP_RND"/>
    <property type="match status" value="1"/>
</dbReference>
<protein>
    <submittedName>
        <fullName evidence="6">Efflux RND transporter periplasmic adaptor subunit</fullName>
    </submittedName>
</protein>
<dbReference type="Gene3D" id="2.40.30.170">
    <property type="match status" value="1"/>
</dbReference>
<reference evidence="6" key="1">
    <citation type="submission" date="2022-08" db="EMBL/GenBank/DDBJ databases">
        <authorList>
            <person name="Zhang D."/>
        </authorList>
    </citation>
    <scope>NUCLEOTIDE SEQUENCE</scope>
    <source>
        <strain evidence="6">XJ19-11</strain>
    </source>
</reference>
<feature type="chain" id="PRO_5040787477" evidence="4">
    <location>
        <begin position="23"/>
        <end position="363"/>
    </location>
</feature>
<dbReference type="SUPFAM" id="SSF111369">
    <property type="entry name" value="HlyD-like secretion proteins"/>
    <property type="match status" value="1"/>
</dbReference>
<evidence type="ECO:0000256" key="3">
    <source>
        <dbReference type="SAM" id="Coils"/>
    </source>
</evidence>
<evidence type="ECO:0000313" key="6">
    <source>
        <dbReference type="EMBL" id="MCR9013600.1"/>
    </source>
</evidence>
<comment type="subcellular location">
    <subcellularLocation>
        <location evidence="1">Cell envelope</location>
    </subcellularLocation>
</comment>
<accession>A0A9X2P7F0</accession>
<dbReference type="Proteomes" id="UP001142175">
    <property type="component" value="Unassembled WGS sequence"/>
</dbReference>
<evidence type="ECO:0000256" key="4">
    <source>
        <dbReference type="SAM" id="SignalP"/>
    </source>
</evidence>
<evidence type="ECO:0000259" key="5">
    <source>
        <dbReference type="Pfam" id="PF25876"/>
    </source>
</evidence>
<organism evidence="6 7">
    <name type="scientific">Aquiflexum gelatinilyticum</name>
    <dbReference type="NCBI Taxonomy" id="2961943"/>
    <lineage>
        <taxon>Bacteria</taxon>
        <taxon>Pseudomonadati</taxon>
        <taxon>Bacteroidota</taxon>
        <taxon>Cytophagia</taxon>
        <taxon>Cytophagales</taxon>
        <taxon>Cyclobacteriaceae</taxon>
        <taxon>Aquiflexum</taxon>
    </lineage>
</organism>
<feature type="domain" description="Multidrug resistance protein MdtA-like alpha-helical hairpin" evidence="5">
    <location>
        <begin position="110"/>
        <end position="160"/>
    </location>
</feature>
<dbReference type="RefSeq" id="WP_258421500.1">
    <property type="nucleotide sequence ID" value="NZ_JANSUY010000001.1"/>
</dbReference>
<proteinExistence type="predicted"/>
<dbReference type="AlphaFoldDB" id="A0A9X2P7F0"/>
<dbReference type="InterPro" id="IPR058624">
    <property type="entry name" value="MdtA-like_HH"/>
</dbReference>
<keyword evidence="7" id="KW-1185">Reference proteome</keyword>
<name>A0A9X2P7F0_9BACT</name>
<feature type="coiled-coil region" evidence="3">
    <location>
        <begin position="85"/>
        <end position="192"/>
    </location>
</feature>
<dbReference type="PANTHER" id="PTHR32347">
    <property type="entry name" value="EFFLUX SYSTEM COMPONENT YKNX-RELATED"/>
    <property type="match status" value="1"/>
</dbReference>
<dbReference type="PANTHER" id="PTHR32347:SF23">
    <property type="entry name" value="BLL5650 PROTEIN"/>
    <property type="match status" value="1"/>
</dbReference>
<keyword evidence="2 3" id="KW-0175">Coiled coil</keyword>
<evidence type="ECO:0000256" key="1">
    <source>
        <dbReference type="ARBA" id="ARBA00004196"/>
    </source>
</evidence>
<dbReference type="Gene3D" id="2.40.420.20">
    <property type="match status" value="1"/>
</dbReference>
<dbReference type="EMBL" id="JANSUY010000001">
    <property type="protein sequence ID" value="MCR9013600.1"/>
    <property type="molecule type" value="Genomic_DNA"/>
</dbReference>
<dbReference type="Gene3D" id="1.10.287.470">
    <property type="entry name" value="Helix hairpin bin"/>
    <property type="match status" value="1"/>
</dbReference>
<dbReference type="InterPro" id="IPR050465">
    <property type="entry name" value="UPF0194_transport"/>
</dbReference>
<keyword evidence="4" id="KW-0732">Signal</keyword>
<sequence length="363" mass="40296">MKTIRNLSLCCGILAILSSCNTSETTSARQIAIVDAVFASGHIIMENEYLVTANSEGYLVAAPIQEGDSVNAGMPLFQLSSEVQNEQLSGAQATYQDALKNLNDNSPQQSQLRLQIEQAKAQLEIDAANYKRYQNLSKTGAVSQQELERAKVQYENSRRQVDILQKSLSDLVEKLRLNLVNAETQLNIQKENTSDYYLSSFIDGRVLEVYKNQGDLVRRGETIARIGGGKPLVKLFVGEEDIDKIKVGQLTTISLNTQKDDLLDARISKIYPAFDELQQSFICEAAFAEAPELYVNTQLQANIIIAQKENALVIPSNYLLPGDSILYKDGEKAAVKVGIRTSDWVEIISGLDQSRQIKQMKKP</sequence>
<dbReference type="Gene3D" id="2.40.50.100">
    <property type="match status" value="1"/>
</dbReference>
<feature type="signal peptide" evidence="4">
    <location>
        <begin position="1"/>
        <end position="22"/>
    </location>
</feature>
<gene>
    <name evidence="6" type="ORF">NU887_01070</name>
</gene>